<dbReference type="EC" id="2.1.1.-" evidence="6"/>
<dbReference type="Pfam" id="PF02527">
    <property type="entry name" value="GidB"/>
    <property type="match status" value="1"/>
</dbReference>
<dbReference type="PIRSF" id="PIRSF003078">
    <property type="entry name" value="GidB"/>
    <property type="match status" value="1"/>
</dbReference>
<evidence type="ECO:0000313" key="8">
    <source>
        <dbReference type="Proteomes" id="UP000003303"/>
    </source>
</evidence>
<evidence type="ECO:0000256" key="6">
    <source>
        <dbReference type="HAMAP-Rule" id="MF_00074"/>
    </source>
</evidence>
<dbReference type="EMBL" id="ACLR01000214">
    <property type="protein sequence ID" value="EEK16108.1"/>
    <property type="molecule type" value="Genomic_DNA"/>
</dbReference>
<dbReference type="PANTHER" id="PTHR31760">
    <property type="entry name" value="S-ADENOSYL-L-METHIONINE-DEPENDENT METHYLTRANSFERASES SUPERFAMILY PROTEIN"/>
    <property type="match status" value="1"/>
</dbReference>
<comment type="similarity">
    <text evidence="6">Belongs to the methyltransferase superfamily. RNA methyltransferase RsmG family.</text>
</comment>
<accession>C2MDV7</accession>
<feature type="binding site" evidence="6">
    <location>
        <position position="84"/>
    </location>
    <ligand>
        <name>S-adenosyl-L-methionine</name>
        <dbReference type="ChEBI" id="CHEBI:59789"/>
    </ligand>
</feature>
<comment type="caution">
    <text evidence="7">The sequence shown here is derived from an EMBL/GenBank/DDBJ whole genome shotgun (WGS) entry which is preliminary data.</text>
</comment>
<evidence type="ECO:0000256" key="3">
    <source>
        <dbReference type="ARBA" id="ARBA00022603"/>
    </source>
</evidence>
<keyword evidence="4 6" id="KW-0808">Transferase</keyword>
<keyword evidence="5 6" id="KW-0949">S-adenosyl-L-methionine</keyword>
<keyword evidence="3 6" id="KW-0489">Methyltransferase</keyword>
<gene>
    <name evidence="7" type="primary">gidB</name>
    <name evidence="6" type="synonym">rsmG</name>
    <name evidence="7" type="ORF">PORUE0001_1389</name>
</gene>
<comment type="subcellular location">
    <subcellularLocation>
        <location evidence="6">Cytoplasm</location>
    </subcellularLocation>
</comment>
<protein>
    <recommendedName>
        <fullName evidence="6">Ribosomal RNA small subunit methyltransferase G</fullName>
        <ecNumber evidence="6">2.1.1.-</ecNumber>
    </recommendedName>
    <alternativeName>
        <fullName evidence="6">16S rRNA 7-methylguanosine methyltransferase</fullName>
        <shortName evidence="6">16S rRNA m7G methyltransferase</shortName>
    </alternativeName>
</protein>
<keyword evidence="8" id="KW-1185">Reference proteome</keyword>
<dbReference type="InterPro" id="IPR003682">
    <property type="entry name" value="rRNA_ssu_MeTfrase_G"/>
</dbReference>
<evidence type="ECO:0000256" key="5">
    <source>
        <dbReference type="ARBA" id="ARBA00022691"/>
    </source>
</evidence>
<proteinExistence type="inferred from homology"/>
<name>C2MDV7_9PORP</name>
<dbReference type="RefSeq" id="WP_007366026.1">
    <property type="nucleotide sequence ID" value="NZ_ACLR01000214.1"/>
</dbReference>
<feature type="binding site" evidence="6">
    <location>
        <position position="89"/>
    </location>
    <ligand>
        <name>S-adenosyl-L-methionine</name>
        <dbReference type="ChEBI" id="CHEBI:59789"/>
    </ligand>
</feature>
<dbReference type="Gene3D" id="3.40.50.150">
    <property type="entry name" value="Vaccinia Virus protein VP39"/>
    <property type="match status" value="1"/>
</dbReference>
<comment type="caution">
    <text evidence="6">Lacks conserved residue(s) required for the propagation of feature annotation.</text>
</comment>
<feature type="binding site" evidence="6">
    <location>
        <begin position="135"/>
        <end position="136"/>
    </location>
    <ligand>
        <name>S-adenosyl-L-methionine</name>
        <dbReference type="ChEBI" id="CHEBI:59789"/>
    </ligand>
</feature>
<keyword evidence="2 6" id="KW-0698">rRNA processing</keyword>
<feature type="binding site" evidence="6">
    <location>
        <position position="148"/>
    </location>
    <ligand>
        <name>S-adenosyl-L-methionine</name>
        <dbReference type="ChEBI" id="CHEBI:59789"/>
    </ligand>
</feature>
<dbReference type="eggNOG" id="COG0357">
    <property type="taxonomic scope" value="Bacteria"/>
</dbReference>
<evidence type="ECO:0000256" key="4">
    <source>
        <dbReference type="ARBA" id="ARBA00022679"/>
    </source>
</evidence>
<dbReference type="SUPFAM" id="SSF53335">
    <property type="entry name" value="S-adenosyl-L-methionine-dependent methyltransferases"/>
    <property type="match status" value="1"/>
</dbReference>
<dbReference type="HAMAP" id="MF_00074">
    <property type="entry name" value="16SrRNA_methyltr_G"/>
    <property type="match status" value="1"/>
</dbReference>
<dbReference type="PANTHER" id="PTHR31760:SF0">
    <property type="entry name" value="S-ADENOSYL-L-METHIONINE-DEPENDENT METHYLTRANSFERASES SUPERFAMILY PROTEIN"/>
    <property type="match status" value="1"/>
</dbReference>
<comment type="function">
    <text evidence="6">Specifically methylates the N7 position of a guanine in 16S rRNA.</text>
</comment>
<evidence type="ECO:0000256" key="1">
    <source>
        <dbReference type="ARBA" id="ARBA00022490"/>
    </source>
</evidence>
<dbReference type="Proteomes" id="UP000003303">
    <property type="component" value="Unassembled WGS sequence"/>
</dbReference>
<dbReference type="NCBIfam" id="TIGR00138">
    <property type="entry name" value="rsmG_gidB"/>
    <property type="match status" value="1"/>
</dbReference>
<reference evidence="7 8" key="1">
    <citation type="submission" date="2009-04" db="EMBL/GenBank/DDBJ databases">
        <authorList>
            <person name="Sebastian Y."/>
            <person name="Madupu R."/>
            <person name="Durkin A.S."/>
            <person name="Torralba M."/>
            <person name="Methe B."/>
            <person name="Sutton G.G."/>
            <person name="Strausberg R.L."/>
            <person name="Nelson K.E."/>
        </authorList>
    </citation>
    <scope>NUCLEOTIDE SEQUENCE [LARGE SCALE GENOMIC DNA]</scope>
    <source>
        <strain evidence="7 8">60-3</strain>
    </source>
</reference>
<dbReference type="GO" id="GO:0070043">
    <property type="term" value="F:rRNA (guanine-N7-)-methyltransferase activity"/>
    <property type="evidence" value="ECO:0007669"/>
    <property type="project" value="UniProtKB-UniRule"/>
</dbReference>
<evidence type="ECO:0000256" key="2">
    <source>
        <dbReference type="ARBA" id="ARBA00022552"/>
    </source>
</evidence>
<dbReference type="STRING" id="596327.PORUE0001_1389"/>
<sequence>MPITPTTTPTEQLDRLLRQFPALSPTATQQLTALYPLYREWNARINVISRRDIDNLYLHHVMHSLALAWLLPDEPTSFTIADVGCGGGFPSIPLAILFPQYQFLLIDSIAKKLHVAQSIADEIGLTNVSTHHTRVESCDLCCDYVVSRAAMPLELLHKYTQHMLHGSTAPRTGIYCLKGGDLSEEIAQAGVTAQLTAISTLADYPDYYQDKWIVYVAKQGKRTN</sequence>
<dbReference type="InterPro" id="IPR029063">
    <property type="entry name" value="SAM-dependent_MTases_sf"/>
</dbReference>
<dbReference type="AlphaFoldDB" id="C2MDV7"/>
<organism evidence="7 8">
    <name type="scientific">Porphyromonas uenonis 60-3</name>
    <dbReference type="NCBI Taxonomy" id="596327"/>
    <lineage>
        <taxon>Bacteria</taxon>
        <taxon>Pseudomonadati</taxon>
        <taxon>Bacteroidota</taxon>
        <taxon>Bacteroidia</taxon>
        <taxon>Bacteroidales</taxon>
        <taxon>Porphyromonadaceae</taxon>
        <taxon>Porphyromonas</taxon>
    </lineage>
</organism>
<dbReference type="OrthoDB" id="9808773at2"/>
<keyword evidence="1 6" id="KW-0963">Cytoplasm</keyword>
<evidence type="ECO:0000313" key="7">
    <source>
        <dbReference type="EMBL" id="EEK16108.1"/>
    </source>
</evidence>
<dbReference type="GO" id="GO:0005829">
    <property type="term" value="C:cytosol"/>
    <property type="evidence" value="ECO:0007669"/>
    <property type="project" value="TreeGrafter"/>
</dbReference>